<dbReference type="PANTHER" id="PTHR10887:SF495">
    <property type="entry name" value="HELICASE SENATAXIN ISOFORM X1-RELATED"/>
    <property type="match status" value="1"/>
</dbReference>
<dbReference type="InterPro" id="IPR045055">
    <property type="entry name" value="DNA2/NAM7-like"/>
</dbReference>
<evidence type="ECO:0000313" key="5">
    <source>
        <dbReference type="EMBL" id="KAF5866133.1"/>
    </source>
</evidence>
<comment type="caution">
    <text evidence="5">The sequence shown here is derived from an EMBL/GenBank/DDBJ whole genome shotgun (WGS) entry which is preliminary data.</text>
</comment>
<dbReference type="SUPFAM" id="SSF52540">
    <property type="entry name" value="P-loop containing nucleoside triphosphate hydrolases"/>
    <property type="match status" value="1"/>
</dbReference>
<dbReference type="InterPro" id="IPR041679">
    <property type="entry name" value="DNA2/NAM7-like_C"/>
</dbReference>
<feature type="region of interest" description="Disordered" evidence="2">
    <location>
        <begin position="275"/>
        <end position="295"/>
    </location>
</feature>
<dbReference type="AlphaFoldDB" id="A0A8H6EBT2"/>
<dbReference type="Pfam" id="PF13087">
    <property type="entry name" value="AAA_12"/>
    <property type="match status" value="1"/>
</dbReference>
<dbReference type="Pfam" id="PF13086">
    <property type="entry name" value="AAA_11"/>
    <property type="match status" value="1"/>
</dbReference>
<evidence type="ECO:0000313" key="6">
    <source>
        <dbReference type="Proteomes" id="UP000541154"/>
    </source>
</evidence>
<dbReference type="Proteomes" id="UP000541154">
    <property type="component" value="Unassembled WGS sequence"/>
</dbReference>
<evidence type="ECO:0000259" key="4">
    <source>
        <dbReference type="Pfam" id="PF13087"/>
    </source>
</evidence>
<keyword evidence="1" id="KW-0378">Hydrolase</keyword>
<proteinExistence type="predicted"/>
<dbReference type="InterPro" id="IPR041677">
    <property type="entry name" value="DNA2/NAM7_AAA_11"/>
</dbReference>
<evidence type="ECO:0000256" key="1">
    <source>
        <dbReference type="ARBA" id="ARBA00022806"/>
    </source>
</evidence>
<dbReference type="PANTHER" id="PTHR10887">
    <property type="entry name" value="DNA2/NAM7 HELICASE FAMILY"/>
    <property type="match status" value="1"/>
</dbReference>
<evidence type="ECO:0000256" key="2">
    <source>
        <dbReference type="SAM" id="MobiDB-lite"/>
    </source>
</evidence>
<dbReference type="GO" id="GO:0004386">
    <property type="term" value="F:helicase activity"/>
    <property type="evidence" value="ECO:0007669"/>
    <property type="project" value="InterPro"/>
</dbReference>
<protein>
    <submittedName>
        <fullName evidence="5">Uncharacterized protein</fullName>
    </submittedName>
</protein>
<feature type="domain" description="DNA2/NAM7 helicase helicase" evidence="3">
    <location>
        <begin position="193"/>
        <end position="495"/>
    </location>
</feature>
<organism evidence="5 6">
    <name type="scientific">Petromyces alliaceus</name>
    <name type="common">Aspergillus alliaceus</name>
    <dbReference type="NCBI Taxonomy" id="209559"/>
    <lineage>
        <taxon>Eukaryota</taxon>
        <taxon>Fungi</taxon>
        <taxon>Dikarya</taxon>
        <taxon>Ascomycota</taxon>
        <taxon>Pezizomycotina</taxon>
        <taxon>Eurotiomycetes</taxon>
        <taxon>Eurotiomycetidae</taxon>
        <taxon>Eurotiales</taxon>
        <taxon>Aspergillaceae</taxon>
        <taxon>Aspergillus</taxon>
        <taxon>Aspergillus subgen. Circumdati</taxon>
    </lineage>
</organism>
<name>A0A8H6EBT2_PETAA</name>
<sequence length="796" mass="88072">MAYGSVLEWRWPYEMIKRIQLIPALIKLKKIGGSIVAIAMLERSAFKEDLLPPELKGMDVILPEFTEVQVIVRVHKGSGSGPATEWTASGFTVPEYIENEAPGAIQIVLYGARLGKLLNTDEDNASFEINKAPIKRSINALAKLKANENEVARWFPLLLNHEPNALPDVDLLRETDPKVVQSALRHLLKLKQWNAEQTNAFRSLRKTKAGCSLLEGFPGCGKTTVLAAIAIFSYLCGFNILLVGPSNAAVDALTREFKELEPDLDYVRVRRGEVEKRSKATANPREADDGNEGQAEIERHTALIGLLTTLKETRSRRVQGDLEHSVLSWILLKCDSALASGEELILNVAKDAPKQQTATPDGAEPDSPVDLQNAYRVVHEYVSQPKVPRPKDASEDDLEQWYKRETAFKKSYDAVSELIVQEARVVACTNNLAGTDLVRRNFGANGKDIIIIADEDGHAAESDAIIPLVSLDNANKVVGMIRGGDRHQLPPLVITSTESPGYNEFGAQIGRSFFDRLRCARFPVAIVSQQHRMHPRLSKFPSDFTYEGRMTNDPSVKSITLSPMFSQNLLEWLKSKANDVEFRNGLELVGLDVSDGEIEINQTTFSRSNKRNIEVVMNLIEHLISNSALNGMSCCIRPTYADQKKAYVEAMIALSKKLGIAWEVMVSVCTVDSMQGNQADIVIVDWVITSGESRDLGFGSDNRRANVALTRARACLIVVANGQIINNDRLDGDETKAKVPPEILVHWKHLLDNDLIVPCPRALPDNVDDTENTAVYNANDTVVDSPPGVVDDDVDW</sequence>
<dbReference type="Gene3D" id="3.40.50.300">
    <property type="entry name" value="P-loop containing nucleotide triphosphate hydrolases"/>
    <property type="match status" value="2"/>
</dbReference>
<dbReference type="InterPro" id="IPR047187">
    <property type="entry name" value="SF1_C_Upf1"/>
</dbReference>
<keyword evidence="1" id="KW-0547">Nucleotide-binding</keyword>
<feature type="domain" description="DNA2/NAM7 helicase-like C-terminal" evidence="4">
    <location>
        <begin position="510"/>
        <end position="721"/>
    </location>
</feature>
<keyword evidence="1" id="KW-0347">Helicase</keyword>
<dbReference type="CDD" id="cd18808">
    <property type="entry name" value="SF1_C_Upf1"/>
    <property type="match status" value="1"/>
</dbReference>
<gene>
    <name evidence="5" type="ORF">ETB97_000667</name>
</gene>
<keyword evidence="1" id="KW-0067">ATP-binding</keyword>
<dbReference type="EMBL" id="SPNV01000011">
    <property type="protein sequence ID" value="KAF5866133.1"/>
    <property type="molecule type" value="Genomic_DNA"/>
</dbReference>
<accession>A0A8H6EBT2</accession>
<dbReference type="InterPro" id="IPR027417">
    <property type="entry name" value="P-loop_NTPase"/>
</dbReference>
<reference evidence="5 6" key="1">
    <citation type="submission" date="2019-04" db="EMBL/GenBank/DDBJ databases">
        <title>Aspergillus burnettii sp. nov., novel species from soil in southeast Queensland.</title>
        <authorList>
            <person name="Gilchrist C.L.M."/>
            <person name="Pitt J.I."/>
            <person name="Lange L."/>
            <person name="Lacey H.J."/>
            <person name="Vuong D."/>
            <person name="Midgley D.J."/>
            <person name="Greenfield P."/>
            <person name="Bradbury M."/>
            <person name="Lacey E."/>
            <person name="Busk P.K."/>
            <person name="Pilgaard B."/>
            <person name="Chooi Y.H."/>
            <person name="Piggott A.M."/>
        </authorList>
    </citation>
    <scope>NUCLEOTIDE SEQUENCE [LARGE SCALE GENOMIC DNA]</scope>
    <source>
        <strain evidence="5 6">FRR 5400</strain>
    </source>
</reference>
<evidence type="ECO:0000259" key="3">
    <source>
        <dbReference type="Pfam" id="PF13086"/>
    </source>
</evidence>
<keyword evidence="6" id="KW-1185">Reference proteome</keyword>